<evidence type="ECO:0000313" key="1">
    <source>
        <dbReference type="EMBL" id="EDM12908.1"/>
    </source>
</evidence>
<organism evidence="1 2">
    <name type="scientific">Rattus norvegicus</name>
    <name type="common">Rat</name>
    <dbReference type="NCBI Taxonomy" id="10116"/>
    <lineage>
        <taxon>Eukaryota</taxon>
        <taxon>Metazoa</taxon>
        <taxon>Chordata</taxon>
        <taxon>Craniata</taxon>
        <taxon>Vertebrata</taxon>
        <taxon>Euteleostomi</taxon>
        <taxon>Mammalia</taxon>
        <taxon>Eutheria</taxon>
        <taxon>Euarchontoglires</taxon>
        <taxon>Glires</taxon>
        <taxon>Rodentia</taxon>
        <taxon>Myomorpha</taxon>
        <taxon>Muroidea</taxon>
        <taxon>Muridae</taxon>
        <taxon>Murinae</taxon>
        <taxon>Rattus</taxon>
    </lineage>
</organism>
<name>A6I0C7_RAT</name>
<gene>
    <name evidence="1" type="ORF">rCG_47998</name>
</gene>
<feature type="non-terminal residue" evidence="1">
    <location>
        <position position="13"/>
    </location>
</feature>
<accession>A6I0C7</accession>
<dbReference type="EMBL" id="CH473953">
    <property type="protein sequence ID" value="EDM12908.1"/>
    <property type="molecule type" value="Genomic_DNA"/>
</dbReference>
<proteinExistence type="predicted"/>
<protein>
    <submittedName>
        <fullName evidence="1">RCG47998</fullName>
    </submittedName>
</protein>
<reference evidence="2" key="1">
    <citation type="submission" date="2005-09" db="EMBL/GenBank/DDBJ databases">
        <authorList>
            <person name="Mural R.J."/>
            <person name="Li P.W."/>
            <person name="Adams M.D."/>
            <person name="Amanatides P.G."/>
            <person name="Baden-Tillson H."/>
            <person name="Barnstead M."/>
            <person name="Chin S.H."/>
            <person name="Dew I."/>
            <person name="Evans C.A."/>
            <person name="Ferriera S."/>
            <person name="Flanigan M."/>
            <person name="Fosler C."/>
            <person name="Glodek A."/>
            <person name="Gu Z."/>
            <person name="Holt R.A."/>
            <person name="Jennings D."/>
            <person name="Kraft C.L."/>
            <person name="Lu F."/>
            <person name="Nguyen T."/>
            <person name="Nusskern D.R."/>
            <person name="Pfannkoch C.M."/>
            <person name="Sitter C."/>
            <person name="Sutton G.G."/>
            <person name="Venter J.C."/>
            <person name="Wang Z."/>
            <person name="Woodage T."/>
            <person name="Zheng X.H."/>
            <person name="Zhong F."/>
        </authorList>
    </citation>
    <scope>NUCLEOTIDE SEQUENCE [LARGE SCALE GENOMIC DNA]</scope>
    <source>
        <strain>BN</strain>
        <strain evidence="2">Sprague-Dawley</strain>
    </source>
</reference>
<evidence type="ECO:0000313" key="2">
    <source>
        <dbReference type="Proteomes" id="UP000234681"/>
    </source>
</evidence>
<sequence length="13" mass="1479">MCIHPQGHVKCII</sequence>
<dbReference type="Proteomes" id="UP000234681">
    <property type="component" value="Chromosome 1"/>
</dbReference>